<evidence type="ECO:0000313" key="3">
    <source>
        <dbReference type="Proteomes" id="UP000789759"/>
    </source>
</evidence>
<gene>
    <name evidence="2" type="ORF">CPELLU_LOCUS21464</name>
</gene>
<dbReference type="AlphaFoldDB" id="A0A9N9PIX0"/>
<proteinExistence type="predicted"/>
<feature type="non-terminal residue" evidence="2">
    <location>
        <position position="1"/>
    </location>
</feature>
<protein>
    <submittedName>
        <fullName evidence="2">2057_t:CDS:1</fullName>
    </submittedName>
</protein>
<reference evidence="2" key="1">
    <citation type="submission" date="2021-06" db="EMBL/GenBank/DDBJ databases">
        <authorList>
            <person name="Kallberg Y."/>
            <person name="Tangrot J."/>
            <person name="Rosling A."/>
        </authorList>
    </citation>
    <scope>NUCLEOTIDE SEQUENCE</scope>
    <source>
        <strain evidence="2">FL966</strain>
    </source>
</reference>
<sequence length="147" mass="16077">QDESKTRSSASSVQVSTDSSIPSSKDNNILLEEWHAPAGFSPDFSLSSKDDSEMSKAQSAISPEIRLEAQLSQDFTFSPNHDLGEGKASKLSLIEDSALCAIIASQSKSQVQDISIWEKCINYFFQDICAYAPTPLLEYDLPSFSSN</sequence>
<dbReference type="Proteomes" id="UP000789759">
    <property type="component" value="Unassembled WGS sequence"/>
</dbReference>
<evidence type="ECO:0000256" key="1">
    <source>
        <dbReference type="SAM" id="MobiDB-lite"/>
    </source>
</evidence>
<comment type="caution">
    <text evidence="2">The sequence shown here is derived from an EMBL/GenBank/DDBJ whole genome shotgun (WGS) entry which is preliminary data.</text>
</comment>
<organism evidence="2 3">
    <name type="scientific">Cetraspora pellucida</name>
    <dbReference type="NCBI Taxonomy" id="1433469"/>
    <lineage>
        <taxon>Eukaryota</taxon>
        <taxon>Fungi</taxon>
        <taxon>Fungi incertae sedis</taxon>
        <taxon>Mucoromycota</taxon>
        <taxon>Glomeromycotina</taxon>
        <taxon>Glomeromycetes</taxon>
        <taxon>Diversisporales</taxon>
        <taxon>Gigasporaceae</taxon>
        <taxon>Cetraspora</taxon>
    </lineage>
</organism>
<accession>A0A9N9PIX0</accession>
<dbReference type="OrthoDB" id="2486201at2759"/>
<feature type="region of interest" description="Disordered" evidence="1">
    <location>
        <begin position="1"/>
        <end position="59"/>
    </location>
</feature>
<name>A0A9N9PIX0_9GLOM</name>
<dbReference type="EMBL" id="CAJVQA010079775">
    <property type="protein sequence ID" value="CAG8836881.1"/>
    <property type="molecule type" value="Genomic_DNA"/>
</dbReference>
<keyword evidence="3" id="KW-1185">Reference proteome</keyword>
<feature type="compositionally biased region" description="Low complexity" evidence="1">
    <location>
        <begin position="7"/>
        <end position="24"/>
    </location>
</feature>
<evidence type="ECO:0000313" key="2">
    <source>
        <dbReference type="EMBL" id="CAG8836881.1"/>
    </source>
</evidence>